<comment type="caution">
    <text evidence="2">The sequence shown here is derived from an EMBL/GenBank/DDBJ whole genome shotgun (WGS) entry which is preliminary data.</text>
</comment>
<protein>
    <submittedName>
        <fullName evidence="2">Pilus assembly protein</fullName>
    </submittedName>
</protein>
<keyword evidence="3" id="KW-1185">Reference proteome</keyword>
<reference evidence="2 3" key="1">
    <citation type="submission" date="2019-06" db="EMBL/GenBank/DDBJ databases">
        <title>New taxonomy in bacterial strain CC-CFT640, isolated from vineyard.</title>
        <authorList>
            <person name="Lin S.-Y."/>
            <person name="Tsai C.-F."/>
            <person name="Young C.-C."/>
        </authorList>
    </citation>
    <scope>NUCLEOTIDE SEQUENCE [LARGE SCALE GENOMIC DNA]</scope>
    <source>
        <strain evidence="2 3">CC-CFT640</strain>
    </source>
</reference>
<dbReference type="InterPro" id="IPR012495">
    <property type="entry name" value="TadE-like_dom"/>
</dbReference>
<dbReference type="Proteomes" id="UP000321638">
    <property type="component" value="Unassembled WGS sequence"/>
</dbReference>
<organism evidence="2 3">
    <name type="scientific">Vineibacter terrae</name>
    <dbReference type="NCBI Taxonomy" id="2586908"/>
    <lineage>
        <taxon>Bacteria</taxon>
        <taxon>Pseudomonadati</taxon>
        <taxon>Pseudomonadota</taxon>
        <taxon>Alphaproteobacteria</taxon>
        <taxon>Hyphomicrobiales</taxon>
        <taxon>Vineibacter</taxon>
    </lineage>
</organism>
<dbReference type="Pfam" id="PF07811">
    <property type="entry name" value="TadE"/>
    <property type="match status" value="1"/>
</dbReference>
<evidence type="ECO:0000313" key="2">
    <source>
        <dbReference type="EMBL" id="TXL76361.1"/>
    </source>
</evidence>
<accession>A0A5C8PNU1</accession>
<name>A0A5C8PNU1_9HYPH</name>
<feature type="domain" description="TadE-like" evidence="1">
    <location>
        <begin position="29"/>
        <end position="69"/>
    </location>
</feature>
<evidence type="ECO:0000259" key="1">
    <source>
        <dbReference type="Pfam" id="PF07811"/>
    </source>
</evidence>
<gene>
    <name evidence="2" type="ORF">FHP25_11985</name>
</gene>
<dbReference type="EMBL" id="VDUZ01000011">
    <property type="protein sequence ID" value="TXL76361.1"/>
    <property type="molecule type" value="Genomic_DNA"/>
</dbReference>
<dbReference type="OrthoDB" id="7376057at2"/>
<proteinExistence type="predicted"/>
<evidence type="ECO:0000313" key="3">
    <source>
        <dbReference type="Proteomes" id="UP000321638"/>
    </source>
</evidence>
<dbReference type="AlphaFoldDB" id="A0A5C8PNU1"/>
<sequence>MTSAWASEGRRSMASLRDLWRRLGADQRGVSAIEAAIALPVLALALCGVLEFGLNVYNRQQLQVAVQAGMQFALRNPNDTTGIMSAISAALPANANATVSTPTYVCECNNGTQISCSPMGTCSVGTPRRIMTVSVSRPPVALVSMLIGLRPTTLQAQGAITVPPS</sequence>